<gene>
    <name evidence="3" type="ORF">PBAT_01965</name>
</gene>
<dbReference type="PANTHER" id="PTHR43798:SF31">
    <property type="entry name" value="AB HYDROLASE SUPERFAMILY PROTEIN YCLE"/>
    <property type="match status" value="1"/>
</dbReference>
<reference evidence="3 4" key="1">
    <citation type="submission" date="2016-03" db="EMBL/GenBank/DDBJ databases">
        <title>Draft genome sequence of Paenibacillus antarcticus CECT 5836.</title>
        <authorList>
            <person name="Shin S.-K."/>
            <person name="Yi H."/>
        </authorList>
    </citation>
    <scope>NUCLEOTIDE SEQUENCE [LARGE SCALE GENOMIC DNA]</scope>
    <source>
        <strain evidence="3 4">CECT 5836</strain>
    </source>
</reference>
<dbReference type="Pfam" id="PF00561">
    <property type="entry name" value="Abhydrolase_1"/>
    <property type="match status" value="1"/>
</dbReference>
<dbReference type="AlphaFoldDB" id="A0A168R032"/>
<organism evidence="3 4">
    <name type="scientific">Paenibacillus antarcticus</name>
    <dbReference type="NCBI Taxonomy" id="253703"/>
    <lineage>
        <taxon>Bacteria</taxon>
        <taxon>Bacillati</taxon>
        <taxon>Bacillota</taxon>
        <taxon>Bacilli</taxon>
        <taxon>Bacillales</taxon>
        <taxon>Paenibacillaceae</taxon>
        <taxon>Paenibacillus</taxon>
    </lineage>
</organism>
<keyword evidence="1" id="KW-0378">Hydrolase</keyword>
<protein>
    <recommendedName>
        <fullName evidence="2">AB hydrolase-1 domain-containing protein</fullName>
    </recommendedName>
</protein>
<dbReference type="InterPro" id="IPR029058">
    <property type="entry name" value="AB_hydrolase_fold"/>
</dbReference>
<evidence type="ECO:0000313" key="3">
    <source>
        <dbReference type="EMBL" id="OAB48421.1"/>
    </source>
</evidence>
<dbReference type="PANTHER" id="PTHR43798">
    <property type="entry name" value="MONOACYLGLYCEROL LIPASE"/>
    <property type="match status" value="1"/>
</dbReference>
<dbReference type="Proteomes" id="UP000077355">
    <property type="component" value="Unassembled WGS sequence"/>
</dbReference>
<evidence type="ECO:0000313" key="4">
    <source>
        <dbReference type="Proteomes" id="UP000077355"/>
    </source>
</evidence>
<dbReference type="InterPro" id="IPR000073">
    <property type="entry name" value="AB_hydrolase_1"/>
</dbReference>
<dbReference type="RefSeq" id="WP_068646051.1">
    <property type="nucleotide sequence ID" value="NZ_CP043611.1"/>
</dbReference>
<dbReference type="Gene3D" id="3.40.50.1820">
    <property type="entry name" value="alpha/beta hydrolase"/>
    <property type="match status" value="1"/>
</dbReference>
<keyword evidence="4" id="KW-1185">Reference proteome</keyword>
<sequence length="278" mass="32678">MQSNFLETYEGFQIHFLEWKPKKQCNELPVICIHGNLSNARMYKWIGDELSSERSENPRHVVAIDIRGCGESGMPEKGFSLQHMAMDIEAVMMHLRISKAYFIAYSRGVAYALQYALRNPDHVQGMIIGDYPAYYTKLNEDWVKRMVNSYELYDSWDSLYKAITSIEHLSREDFDARREDYYVEREGKVQNRYLKEFPYRLQLESNDYDLSSAMDNINGKILILKGNEEGSLLSDEQIMVYQQNNHEVVRVEQAGHDVFEPRKQVKEALMNYFKHIII</sequence>
<dbReference type="GO" id="GO:0016020">
    <property type="term" value="C:membrane"/>
    <property type="evidence" value="ECO:0007669"/>
    <property type="project" value="TreeGrafter"/>
</dbReference>
<evidence type="ECO:0000259" key="2">
    <source>
        <dbReference type="Pfam" id="PF00561"/>
    </source>
</evidence>
<accession>A0A168R032</accession>
<dbReference type="InterPro" id="IPR050266">
    <property type="entry name" value="AB_hydrolase_sf"/>
</dbReference>
<dbReference type="GO" id="GO:0016787">
    <property type="term" value="F:hydrolase activity"/>
    <property type="evidence" value="ECO:0007669"/>
    <property type="project" value="UniProtKB-KW"/>
</dbReference>
<dbReference type="SUPFAM" id="SSF53474">
    <property type="entry name" value="alpha/beta-Hydrolases"/>
    <property type="match status" value="1"/>
</dbReference>
<feature type="domain" description="AB hydrolase-1" evidence="2">
    <location>
        <begin position="29"/>
        <end position="260"/>
    </location>
</feature>
<evidence type="ECO:0000256" key="1">
    <source>
        <dbReference type="ARBA" id="ARBA00022801"/>
    </source>
</evidence>
<dbReference type="EMBL" id="LVJI01000001">
    <property type="protein sequence ID" value="OAB48421.1"/>
    <property type="molecule type" value="Genomic_DNA"/>
</dbReference>
<proteinExistence type="predicted"/>
<comment type="caution">
    <text evidence="3">The sequence shown here is derived from an EMBL/GenBank/DDBJ whole genome shotgun (WGS) entry which is preliminary data.</text>
</comment>
<dbReference type="OrthoDB" id="2645723at2"/>
<name>A0A168R032_9BACL</name>